<evidence type="ECO:0000256" key="7">
    <source>
        <dbReference type="RuleBase" id="RU363032"/>
    </source>
</evidence>
<dbReference type="PANTHER" id="PTHR43163:SF6">
    <property type="entry name" value="DIPEPTIDE TRANSPORT SYSTEM PERMEASE PROTEIN DPPB-RELATED"/>
    <property type="match status" value="1"/>
</dbReference>
<dbReference type="InterPro" id="IPR000515">
    <property type="entry name" value="MetI-like"/>
</dbReference>
<evidence type="ECO:0000256" key="3">
    <source>
        <dbReference type="ARBA" id="ARBA00022475"/>
    </source>
</evidence>
<reference evidence="9 10" key="1">
    <citation type="submission" date="2019-08" db="EMBL/GenBank/DDBJ databases">
        <title>In-depth cultivation of the pig gut microbiome towards novel bacterial diversity and tailored functional studies.</title>
        <authorList>
            <person name="Wylensek D."/>
            <person name="Hitch T.C.A."/>
            <person name="Clavel T."/>
        </authorList>
    </citation>
    <scope>NUCLEOTIDE SEQUENCE [LARGE SCALE GENOMIC DNA]</scope>
    <source>
        <strain evidence="9 10">WCA-383-APC-5B</strain>
    </source>
</reference>
<protein>
    <submittedName>
        <fullName evidence="9">ABC transporter permease</fullName>
    </submittedName>
</protein>
<dbReference type="PANTHER" id="PTHR43163">
    <property type="entry name" value="DIPEPTIDE TRANSPORT SYSTEM PERMEASE PROTEIN DPPB-RELATED"/>
    <property type="match status" value="1"/>
</dbReference>
<feature type="transmembrane region" description="Helical" evidence="7">
    <location>
        <begin position="234"/>
        <end position="260"/>
    </location>
</feature>
<evidence type="ECO:0000256" key="6">
    <source>
        <dbReference type="ARBA" id="ARBA00023136"/>
    </source>
</evidence>
<keyword evidence="6 7" id="KW-0472">Membrane</keyword>
<feature type="transmembrane region" description="Helical" evidence="7">
    <location>
        <begin position="175"/>
        <end position="193"/>
    </location>
</feature>
<dbReference type="InterPro" id="IPR045621">
    <property type="entry name" value="BPD_transp_1_N"/>
</dbReference>
<dbReference type="InterPro" id="IPR035906">
    <property type="entry name" value="MetI-like_sf"/>
</dbReference>
<comment type="subcellular location">
    <subcellularLocation>
        <location evidence="1 7">Cell membrane</location>
        <topology evidence="1 7">Multi-pass membrane protein</topology>
    </subcellularLocation>
</comment>
<dbReference type="PROSITE" id="PS50928">
    <property type="entry name" value="ABC_TM1"/>
    <property type="match status" value="1"/>
</dbReference>
<keyword evidence="10" id="KW-1185">Reference proteome</keyword>
<evidence type="ECO:0000259" key="8">
    <source>
        <dbReference type="PROSITE" id="PS50928"/>
    </source>
</evidence>
<dbReference type="RefSeq" id="WP_154531202.1">
    <property type="nucleotide sequence ID" value="NZ_VULX01000009.1"/>
</dbReference>
<dbReference type="SUPFAM" id="SSF161098">
    <property type="entry name" value="MetI-like"/>
    <property type="match status" value="1"/>
</dbReference>
<feature type="transmembrane region" description="Helical" evidence="7">
    <location>
        <begin position="9"/>
        <end position="30"/>
    </location>
</feature>
<feature type="domain" description="ABC transmembrane type-1" evidence="8">
    <location>
        <begin position="95"/>
        <end position="299"/>
    </location>
</feature>
<name>A0A7X2MY90_9CLOT</name>
<dbReference type="EMBL" id="VULX01000009">
    <property type="protein sequence ID" value="MSR91312.1"/>
    <property type="molecule type" value="Genomic_DNA"/>
</dbReference>
<dbReference type="AlphaFoldDB" id="A0A7X2MY90"/>
<dbReference type="Gene3D" id="1.10.3720.10">
    <property type="entry name" value="MetI-like"/>
    <property type="match status" value="1"/>
</dbReference>
<dbReference type="Pfam" id="PF00528">
    <property type="entry name" value="BPD_transp_1"/>
    <property type="match status" value="1"/>
</dbReference>
<organism evidence="9 10">
    <name type="scientific">Inconstantimicrobium porci</name>
    <dbReference type="NCBI Taxonomy" id="2652291"/>
    <lineage>
        <taxon>Bacteria</taxon>
        <taxon>Bacillati</taxon>
        <taxon>Bacillota</taxon>
        <taxon>Clostridia</taxon>
        <taxon>Eubacteriales</taxon>
        <taxon>Clostridiaceae</taxon>
        <taxon>Inconstantimicrobium</taxon>
    </lineage>
</organism>
<dbReference type="GO" id="GO:0055085">
    <property type="term" value="P:transmembrane transport"/>
    <property type="evidence" value="ECO:0007669"/>
    <property type="project" value="InterPro"/>
</dbReference>
<comment type="caution">
    <text evidence="9">The sequence shown here is derived from an EMBL/GenBank/DDBJ whole genome shotgun (WGS) entry which is preliminary data.</text>
</comment>
<feature type="transmembrane region" description="Helical" evidence="7">
    <location>
        <begin position="280"/>
        <end position="306"/>
    </location>
</feature>
<evidence type="ECO:0000256" key="2">
    <source>
        <dbReference type="ARBA" id="ARBA00022448"/>
    </source>
</evidence>
<feature type="transmembrane region" description="Helical" evidence="7">
    <location>
        <begin position="101"/>
        <end position="122"/>
    </location>
</feature>
<dbReference type="CDD" id="cd06261">
    <property type="entry name" value="TM_PBP2"/>
    <property type="match status" value="1"/>
</dbReference>
<keyword evidence="3" id="KW-1003">Cell membrane</keyword>
<sequence>MLKYILKRLGIMIVTLWFIATLTFVLINALPGDPIGAKAKKLPAATEQAIRAKYGLDKPASVRYVNYLGDLVKGDLGQSIQWPGKTVNDMIKAELPASARLGLQAVAIGLIVGLPLGVLAAFRRNHWEDYGVIVLSTLGVSIPGFVLAILLQFAFGGKGGIPTVGWNNSAHPFFAAFKYTLLPSIALAFGGIASNARFMKSSVIDVINQDYILTAKAKGVGKASLVFRHILRNAILPVITMLGPRIAGIITGSLIVEQIFAIPGLGRELLNSINYRDYTVIMSLTVFFAALYVVSLLVVDICYALVDPRIKVTGGAK</sequence>
<dbReference type="Pfam" id="PF19300">
    <property type="entry name" value="BPD_transp_1_N"/>
    <property type="match status" value="1"/>
</dbReference>
<evidence type="ECO:0000256" key="1">
    <source>
        <dbReference type="ARBA" id="ARBA00004651"/>
    </source>
</evidence>
<dbReference type="GO" id="GO:0005886">
    <property type="term" value="C:plasma membrane"/>
    <property type="evidence" value="ECO:0007669"/>
    <property type="project" value="UniProtKB-SubCell"/>
</dbReference>
<keyword evidence="4 7" id="KW-0812">Transmembrane</keyword>
<keyword evidence="5 7" id="KW-1133">Transmembrane helix</keyword>
<keyword evidence="2 7" id="KW-0813">Transport</keyword>
<proteinExistence type="inferred from homology"/>
<dbReference type="Proteomes" id="UP000460287">
    <property type="component" value="Unassembled WGS sequence"/>
</dbReference>
<evidence type="ECO:0000256" key="4">
    <source>
        <dbReference type="ARBA" id="ARBA00022692"/>
    </source>
</evidence>
<feature type="transmembrane region" description="Helical" evidence="7">
    <location>
        <begin position="134"/>
        <end position="155"/>
    </location>
</feature>
<comment type="similarity">
    <text evidence="7">Belongs to the binding-protein-dependent transport system permease family.</text>
</comment>
<gene>
    <name evidence="9" type="ORF">FYJ33_07770</name>
</gene>
<evidence type="ECO:0000256" key="5">
    <source>
        <dbReference type="ARBA" id="ARBA00022989"/>
    </source>
</evidence>
<accession>A0A7X2MY90</accession>
<evidence type="ECO:0000313" key="9">
    <source>
        <dbReference type="EMBL" id="MSR91312.1"/>
    </source>
</evidence>
<evidence type="ECO:0000313" key="10">
    <source>
        <dbReference type="Proteomes" id="UP000460287"/>
    </source>
</evidence>